<dbReference type="SMART" id="SM01203">
    <property type="entry name" value="DUF3585"/>
    <property type="match status" value="1"/>
</dbReference>
<reference evidence="11" key="1">
    <citation type="submission" date="2022-08" db="UniProtKB">
        <authorList>
            <consortium name="EnsemblMetazoa"/>
        </authorList>
    </citation>
    <scope>IDENTIFICATION</scope>
</reference>
<feature type="compositionally biased region" description="Basic and acidic residues" evidence="8">
    <location>
        <begin position="335"/>
        <end position="358"/>
    </location>
</feature>
<feature type="region of interest" description="Disordered" evidence="8">
    <location>
        <begin position="163"/>
        <end position="183"/>
    </location>
</feature>
<dbReference type="VEuPathDB" id="VectorBase:ACON2_041553"/>
<feature type="compositionally biased region" description="Basic and acidic residues" evidence="8">
    <location>
        <begin position="303"/>
        <end position="313"/>
    </location>
</feature>
<dbReference type="CDD" id="cd09400">
    <property type="entry name" value="LIM_like_1"/>
    <property type="match status" value="1"/>
</dbReference>
<keyword evidence="3" id="KW-0479">Metal-binding</keyword>
<feature type="compositionally biased region" description="Basic residues" evidence="8">
    <location>
        <begin position="1068"/>
        <end position="1085"/>
    </location>
</feature>
<feature type="compositionally biased region" description="Polar residues" evidence="8">
    <location>
        <begin position="169"/>
        <end position="183"/>
    </location>
</feature>
<evidence type="ECO:0000259" key="9">
    <source>
        <dbReference type="PROSITE" id="PS50021"/>
    </source>
</evidence>
<feature type="compositionally biased region" description="Polar residues" evidence="8">
    <location>
        <begin position="259"/>
        <end position="268"/>
    </location>
</feature>
<feature type="compositionally biased region" description="Acidic residues" evidence="8">
    <location>
        <begin position="571"/>
        <end position="584"/>
    </location>
</feature>
<dbReference type="Pfam" id="PF00307">
    <property type="entry name" value="CH"/>
    <property type="match status" value="1"/>
</dbReference>
<dbReference type="SMART" id="SM00132">
    <property type="entry name" value="LIM"/>
    <property type="match status" value="1"/>
</dbReference>
<dbReference type="InterPro" id="IPR001781">
    <property type="entry name" value="Znf_LIM"/>
</dbReference>
<feature type="compositionally biased region" description="Low complexity" evidence="8">
    <location>
        <begin position="686"/>
        <end position="698"/>
    </location>
</feature>
<evidence type="ECO:0000256" key="3">
    <source>
        <dbReference type="ARBA" id="ARBA00022723"/>
    </source>
</evidence>
<dbReference type="VEuPathDB" id="VectorBase:ACON2_039006"/>
<feature type="compositionally biased region" description="Polar residues" evidence="8">
    <location>
        <begin position="423"/>
        <end position="437"/>
    </location>
</feature>
<dbReference type="GO" id="GO:0046872">
    <property type="term" value="F:metal ion binding"/>
    <property type="evidence" value="ECO:0007669"/>
    <property type="project" value="UniProtKB-KW"/>
</dbReference>
<dbReference type="Pfam" id="PF00412">
    <property type="entry name" value="LIM"/>
    <property type="match status" value="1"/>
</dbReference>
<keyword evidence="4" id="KW-0967">Endosome</keyword>
<evidence type="ECO:0000256" key="1">
    <source>
        <dbReference type="ARBA" id="ARBA00004177"/>
    </source>
</evidence>
<feature type="region of interest" description="Disordered" evidence="8">
    <location>
        <begin position="243"/>
        <end position="652"/>
    </location>
</feature>
<dbReference type="SUPFAM" id="SSF47576">
    <property type="entry name" value="Calponin-homology domain, CH-domain"/>
    <property type="match status" value="1"/>
</dbReference>
<feature type="domain" description="Calponin-homology (CH)" evidence="9">
    <location>
        <begin position="4"/>
        <end position="110"/>
    </location>
</feature>
<accession>A0A8W7PKJ5</accession>
<feature type="compositionally biased region" description="Basic residues" evidence="8">
    <location>
        <begin position="1104"/>
        <end position="1113"/>
    </location>
</feature>
<feature type="compositionally biased region" description="Low complexity" evidence="8">
    <location>
        <begin position="610"/>
        <end position="642"/>
    </location>
</feature>
<dbReference type="Proteomes" id="UP000075882">
    <property type="component" value="Unassembled WGS sequence"/>
</dbReference>
<dbReference type="PROSITE" id="PS51848">
    <property type="entry name" value="BMERB"/>
    <property type="match status" value="1"/>
</dbReference>
<keyword evidence="5" id="KW-0862">Zinc</keyword>
<dbReference type="PANTHER" id="PTHR23167">
    <property type="entry name" value="CALPONIN HOMOLOGY DOMAIN-CONTAINING PROTEIN DDB_G0272472-RELATED"/>
    <property type="match status" value="1"/>
</dbReference>
<dbReference type="GO" id="GO:0005768">
    <property type="term" value="C:endosome"/>
    <property type="evidence" value="ECO:0007669"/>
    <property type="project" value="UniProtKB-SubCell"/>
</dbReference>
<feature type="compositionally biased region" description="Polar residues" evidence="8">
    <location>
        <begin position="472"/>
        <end position="486"/>
    </location>
</feature>
<evidence type="ECO:0000256" key="5">
    <source>
        <dbReference type="ARBA" id="ARBA00022833"/>
    </source>
</evidence>
<evidence type="ECO:0000256" key="7">
    <source>
        <dbReference type="ARBA" id="ARBA00023054"/>
    </source>
</evidence>
<dbReference type="Pfam" id="PF12130">
    <property type="entry name" value="bMERB_dom"/>
    <property type="match status" value="1"/>
</dbReference>
<feature type="region of interest" description="Disordered" evidence="8">
    <location>
        <begin position="666"/>
        <end position="738"/>
    </location>
</feature>
<name>A0A8W7PKJ5_ANOCL</name>
<dbReference type="InterPro" id="IPR001715">
    <property type="entry name" value="CH_dom"/>
</dbReference>
<protein>
    <recommendedName>
        <fullName evidence="12">Calponin-homology (CH) domain-containing protein</fullName>
    </recommendedName>
</protein>
<feature type="region of interest" description="Disordered" evidence="8">
    <location>
        <begin position="779"/>
        <end position="863"/>
    </location>
</feature>
<keyword evidence="2" id="KW-0597">Phosphoprotein</keyword>
<feature type="compositionally biased region" description="Basic and acidic residues" evidence="8">
    <location>
        <begin position="499"/>
        <end position="508"/>
    </location>
</feature>
<dbReference type="SMART" id="SM00033">
    <property type="entry name" value="CH"/>
    <property type="match status" value="1"/>
</dbReference>
<evidence type="ECO:0000256" key="6">
    <source>
        <dbReference type="ARBA" id="ARBA00023038"/>
    </source>
</evidence>
<feature type="domain" description="BMERB" evidence="10">
    <location>
        <begin position="867"/>
        <end position="1029"/>
    </location>
</feature>
<dbReference type="PANTHER" id="PTHR23167:SF84">
    <property type="entry name" value="ALPHA ACTININ 3-RELATED"/>
    <property type="match status" value="1"/>
</dbReference>
<sequence length="1113" mass="122993">MSERRGTKALELWCRRIAEGYKDVKITNMSTSWRDGLAFCAIIHNFRPDLIDFASLSKDNVYYNNELAFTIAEQHLGIPSLLDPADMVKYEVPDRFSILTYLSQYYRVFSNQERISFGEKSYHRSCLKCARCGTQLTVGSFYETETDGEYCCETCPDEEIQLEQRRESSASPDGSSANVTGNGTPVAAAAAGASIGLPKNVRSSKLLDRISFFESAPLSDEEKSSNLERKARMSHFLKESLKTVEQDNDEPPDLPLTGPPSSVTNDSLNGKEEEDTDDSDSDNVDDVEDEFEKLVQDLDEPDPDIKATVEAKEIIPLAPPVTEQTTTTTESSDLAPEHTIEDVVKNSEPKRTETKEQPSTEISNDDTPAADVEVIVENGSVASVPVSESTTEHLDVPNENESTESLTTPSEESKNATERTERSNSMVPNETVESAVSESKVPVSVNEEETTIPTDTPEACNKVDNDEGLPAVSTQEDGNEQEQYPSDLNPFGDEDDGEGREQIVELRKVPAGGKPVPTMRRVSTNPFGSEDEDEDVQQSPSSKPPRPPPPKVVQSPSAGGSSSKPVPANPFDEDDDDEPTDEPEIVPVSKPSPRRTPVPTPRKAHAYNDSISSLDNSLMSSSRLSSSNVSLTSSLESGPSSLIVPKRKKGKAPDIPLAVAGASTPIVSQQQQQMGVSSAVRASVENLSNSSGSGTLTTPRKKRLAPAPPPIPNSSSTPKQSSTLQVREEGGLTRVPSQRLLAVDASLLSNNDRDMSETMSRGTSNESVVYRRTIVPLVLDDDGPESPVHLDGTTTTSGRQWEKMKDNKEAQNRNRQSQSSPTSEATSNSFGSPGGNLSILSNKSSQGKWKRRKGPAPALPMMAAPLPERKPIKMLPLKEIHQELQIIETQQQGLEKQGIVLETMIRERCEGVEADVDLDIRLQPNSKEVEDLLMQLFELVNEKNELFRRQAELMYLRRMHRLEQEQADLEYEIRLLMAQPERNKTDSDKEKEEALITRLVEIVQLRNEVVECLEMDRIREAEEDLSIKQSIEERAASQQSKHSKKDSSASSTTLPLTDAEKRDSSTKLSKKEKKKLKEAKKLVKSKKIDSEKDADETESNTTKEKKKKRKFLF</sequence>
<proteinExistence type="predicted"/>
<feature type="compositionally biased region" description="Low complexity" evidence="8">
    <location>
        <begin position="397"/>
        <end position="410"/>
    </location>
</feature>
<evidence type="ECO:0000256" key="2">
    <source>
        <dbReference type="ARBA" id="ARBA00022553"/>
    </source>
</evidence>
<feature type="compositionally biased region" description="Basic and acidic residues" evidence="8">
    <location>
        <begin position="800"/>
        <end position="812"/>
    </location>
</feature>
<organism evidence="11">
    <name type="scientific">Anopheles coluzzii</name>
    <name type="common">African malaria mosquito</name>
    <dbReference type="NCBI Taxonomy" id="1518534"/>
    <lineage>
        <taxon>Eukaryota</taxon>
        <taxon>Metazoa</taxon>
        <taxon>Ecdysozoa</taxon>
        <taxon>Arthropoda</taxon>
        <taxon>Hexapoda</taxon>
        <taxon>Insecta</taxon>
        <taxon>Pterygota</taxon>
        <taxon>Neoptera</taxon>
        <taxon>Endopterygota</taxon>
        <taxon>Diptera</taxon>
        <taxon>Nematocera</taxon>
        <taxon>Culicoidea</taxon>
        <taxon>Culicidae</taxon>
        <taxon>Anophelinae</taxon>
        <taxon>Anopheles</taxon>
    </lineage>
</organism>
<dbReference type="InterPro" id="IPR050540">
    <property type="entry name" value="F-actin_Monoox_Mical"/>
</dbReference>
<comment type="subcellular location">
    <subcellularLocation>
        <location evidence="1">Endosome</location>
    </subcellularLocation>
</comment>
<evidence type="ECO:0008006" key="12">
    <source>
        <dbReference type="Google" id="ProtNLM"/>
    </source>
</evidence>
<dbReference type="InterPro" id="IPR022735">
    <property type="entry name" value="bMERB_dom"/>
</dbReference>
<evidence type="ECO:0000313" key="11">
    <source>
        <dbReference type="EnsemblMetazoa" id="ACOM033067-PA.1"/>
    </source>
</evidence>
<evidence type="ECO:0000259" key="10">
    <source>
        <dbReference type="PROSITE" id="PS51848"/>
    </source>
</evidence>
<dbReference type="AlphaFoldDB" id="A0A8W7PKJ5"/>
<feature type="compositionally biased region" description="Polar residues" evidence="8">
    <location>
        <begin position="813"/>
        <end position="831"/>
    </location>
</feature>
<dbReference type="InterPro" id="IPR036872">
    <property type="entry name" value="CH_dom_sf"/>
</dbReference>
<feature type="compositionally biased region" description="Acidic residues" evidence="8">
    <location>
        <begin position="272"/>
        <end position="302"/>
    </location>
</feature>
<dbReference type="EnsemblMetazoa" id="ACOM033067-RA">
    <property type="protein sequence ID" value="ACOM033067-PA.1"/>
    <property type="gene ID" value="ACOM033067"/>
</dbReference>
<evidence type="ECO:0000256" key="4">
    <source>
        <dbReference type="ARBA" id="ARBA00022753"/>
    </source>
</evidence>
<dbReference type="Gene3D" id="1.10.418.10">
    <property type="entry name" value="Calponin-like domain"/>
    <property type="match status" value="1"/>
</dbReference>
<dbReference type="PROSITE" id="PS50021">
    <property type="entry name" value="CH"/>
    <property type="match status" value="1"/>
</dbReference>
<feature type="compositionally biased region" description="Pro residues" evidence="8">
    <location>
        <begin position="542"/>
        <end position="551"/>
    </location>
</feature>
<dbReference type="Gene3D" id="2.10.110.10">
    <property type="entry name" value="Cysteine Rich Protein"/>
    <property type="match status" value="1"/>
</dbReference>
<evidence type="ECO:0000256" key="8">
    <source>
        <dbReference type="SAM" id="MobiDB-lite"/>
    </source>
</evidence>
<feature type="compositionally biased region" description="Polar residues" evidence="8">
    <location>
        <begin position="838"/>
        <end position="847"/>
    </location>
</feature>
<dbReference type="FunFam" id="1.10.418.10:FF:000023">
    <property type="entry name" value="EH domain-binding protein 1 isoform X1"/>
    <property type="match status" value="1"/>
</dbReference>
<feature type="compositionally biased region" description="Basic and acidic residues" evidence="8">
    <location>
        <begin position="411"/>
        <end position="422"/>
    </location>
</feature>
<feature type="region of interest" description="Disordered" evidence="8">
    <location>
        <begin position="1033"/>
        <end position="1113"/>
    </location>
</feature>
<keyword evidence="6" id="KW-0440">LIM domain</keyword>
<keyword evidence="7" id="KW-0175">Coiled coil</keyword>